<dbReference type="AlphaFoldDB" id="A0AAW9MP62"/>
<dbReference type="EMBL" id="JAYKOT010000001">
    <property type="protein sequence ID" value="MEB3428839.1"/>
    <property type="molecule type" value="Genomic_DNA"/>
</dbReference>
<name>A0AAW9MP62_9FIRM</name>
<gene>
    <name evidence="2" type="ORF">VLK81_02170</name>
</gene>
<dbReference type="Gene3D" id="3.40.50.12090">
    <property type="match status" value="3"/>
</dbReference>
<dbReference type="InterPro" id="IPR035940">
    <property type="entry name" value="CAP_sf"/>
</dbReference>
<feature type="domain" description="SCP" evidence="1">
    <location>
        <begin position="313"/>
        <end position="423"/>
    </location>
</feature>
<dbReference type="RefSeq" id="WP_324618910.1">
    <property type="nucleotide sequence ID" value="NZ_JAYKOT010000001.1"/>
</dbReference>
<dbReference type="PANTHER" id="PTHR30032">
    <property type="entry name" value="N-ACETYLMURAMOYL-L-ALANINE AMIDASE-RELATED"/>
    <property type="match status" value="1"/>
</dbReference>
<dbReference type="Pfam" id="PF00188">
    <property type="entry name" value="CAP"/>
    <property type="match status" value="1"/>
</dbReference>
<protein>
    <submittedName>
        <fullName evidence="2">Cell wall-binding repeat-containing protein</fullName>
    </submittedName>
</protein>
<dbReference type="Pfam" id="PF04122">
    <property type="entry name" value="CW_binding_2"/>
    <property type="match status" value="3"/>
</dbReference>
<dbReference type="PANTHER" id="PTHR30032:SF8">
    <property type="entry name" value="GERMINATION-SPECIFIC N-ACETYLMURAMOYL-L-ALANINE AMIDASE"/>
    <property type="match status" value="1"/>
</dbReference>
<dbReference type="CDD" id="cd05379">
    <property type="entry name" value="CAP_bacterial"/>
    <property type="match status" value="1"/>
</dbReference>
<proteinExistence type="predicted"/>
<evidence type="ECO:0000313" key="3">
    <source>
        <dbReference type="Proteomes" id="UP001357733"/>
    </source>
</evidence>
<organism evidence="2 3">
    <name type="scientific">Citroniella saccharovorans</name>
    <dbReference type="NCBI Taxonomy" id="2053367"/>
    <lineage>
        <taxon>Bacteria</taxon>
        <taxon>Bacillati</taxon>
        <taxon>Bacillota</taxon>
        <taxon>Tissierellia</taxon>
        <taxon>Tissierellales</taxon>
        <taxon>Peptoniphilaceae</taxon>
        <taxon>Citroniella</taxon>
    </lineage>
</organism>
<evidence type="ECO:0000313" key="2">
    <source>
        <dbReference type="EMBL" id="MEB3428839.1"/>
    </source>
</evidence>
<keyword evidence="3" id="KW-1185">Reference proteome</keyword>
<dbReference type="InterPro" id="IPR051922">
    <property type="entry name" value="Bact_Sporulation_Assoc"/>
</dbReference>
<dbReference type="SUPFAM" id="SSF55797">
    <property type="entry name" value="PR-1-like"/>
    <property type="match status" value="1"/>
</dbReference>
<dbReference type="Gene3D" id="3.40.33.10">
    <property type="entry name" value="CAP"/>
    <property type="match status" value="1"/>
</dbReference>
<dbReference type="InterPro" id="IPR014044">
    <property type="entry name" value="CAP_dom"/>
</dbReference>
<dbReference type="Proteomes" id="UP001357733">
    <property type="component" value="Unassembled WGS sequence"/>
</dbReference>
<evidence type="ECO:0000259" key="1">
    <source>
        <dbReference type="Pfam" id="PF00188"/>
    </source>
</evidence>
<dbReference type="InterPro" id="IPR007253">
    <property type="entry name" value="Cell_wall-bd_2"/>
</dbReference>
<comment type="caution">
    <text evidence="2">The sequence shown here is derived from an EMBL/GenBank/DDBJ whole genome shotgun (WGS) entry which is preliminary data.</text>
</comment>
<sequence length="425" mass="46845">MSGESRYETSKEVSKNAFKSSKYVILASGENFPDALSATPLAHSLNCPILLTPSTKLPKSILKEILDLEAKEVIIVGSFSSISEDIEKEIKDLVKVRRIGAENRYETAALIAKEVLNINGSSKIAIASGENFPDALSSSAILLKEKAPIILTPRDKLPRASKEVLETMKFEKTYIFGGLEMVSKEIENELDNPIRISGTDRFDSSVSFAKQAFENPENIIIVNGSGFADALAAGSLVPKLKAPIILSEKDSIPEKVRKYLFEINPKKIYFVGGDNSVSSKVAGNILSILEEKNKKPDVTFSLGYNDEKSKEMLEIINKVRKEAGLYELKYSKELEKAAKIRAKEISVSLSHTRPDGSLWNTVNPNVSGENLIQLNASPEEVIKIQLGIEGQSKNIKKVWEYHKSIGVACFVDNDGKAFWVQVYGV</sequence>
<reference evidence="2 3" key="1">
    <citation type="submission" date="2024-01" db="EMBL/GenBank/DDBJ databases">
        <title>Complete genome sequence of Citroniella saccharovorans strain M6.X9, isolated from human fecal sample.</title>
        <authorList>
            <person name="Cheng G."/>
            <person name="Westerholm M."/>
            <person name="Schnurer A."/>
        </authorList>
    </citation>
    <scope>NUCLEOTIDE SEQUENCE [LARGE SCALE GENOMIC DNA]</scope>
    <source>
        <strain evidence="2 3">DSM 29873</strain>
    </source>
</reference>
<accession>A0AAW9MP62</accession>